<evidence type="ECO:0000256" key="1">
    <source>
        <dbReference type="SAM" id="MobiDB-lite"/>
    </source>
</evidence>
<keyword evidence="2" id="KW-0812">Transmembrane</keyword>
<evidence type="ECO:0000256" key="2">
    <source>
        <dbReference type="SAM" id="Phobius"/>
    </source>
</evidence>
<reference evidence="3" key="1">
    <citation type="submission" date="2021-01" db="EMBL/GenBank/DDBJ databases">
        <title>Whole genome shotgun sequence of Planotetraspora thailandica NBRC 104271.</title>
        <authorList>
            <person name="Komaki H."/>
            <person name="Tamura T."/>
        </authorList>
    </citation>
    <scope>NUCLEOTIDE SEQUENCE</scope>
    <source>
        <strain evidence="3">NBRC 104271</strain>
    </source>
</reference>
<name>A0A8J3V2R8_9ACTN</name>
<proteinExistence type="predicted"/>
<accession>A0A8J3V2R8</accession>
<feature type="transmembrane region" description="Helical" evidence="2">
    <location>
        <begin position="78"/>
        <end position="101"/>
    </location>
</feature>
<sequence>MSVHASRGQKIAASVFAIFFLAALTVIAGGGAFVIFGISLFSGGSASDEPDPGFPDDLPPDLIGGDGSDPGSAIGTGAAVFAVLFGLVLLAIALVMLRLLLQTFRHRARLVGTTLEVTGALSTRRADLASARVHIDSVPEYTRDASDRTVPTGRRIPRLIAEDGSGGPVRLRLHGSNRGLLPPDELVALASAVESGPRPEPDASQAAQTAAILRRLATDPIARLL</sequence>
<evidence type="ECO:0000313" key="4">
    <source>
        <dbReference type="Proteomes" id="UP000605992"/>
    </source>
</evidence>
<dbReference type="Proteomes" id="UP000605992">
    <property type="component" value="Unassembled WGS sequence"/>
</dbReference>
<evidence type="ECO:0000313" key="3">
    <source>
        <dbReference type="EMBL" id="GII55703.1"/>
    </source>
</evidence>
<keyword evidence="2" id="KW-1133">Transmembrane helix</keyword>
<feature type="region of interest" description="Disordered" evidence="1">
    <location>
        <begin position="47"/>
        <end position="66"/>
    </location>
</feature>
<protein>
    <submittedName>
        <fullName evidence="3">Uncharacterized protein</fullName>
    </submittedName>
</protein>
<organism evidence="3 4">
    <name type="scientific">Planotetraspora thailandica</name>
    <dbReference type="NCBI Taxonomy" id="487172"/>
    <lineage>
        <taxon>Bacteria</taxon>
        <taxon>Bacillati</taxon>
        <taxon>Actinomycetota</taxon>
        <taxon>Actinomycetes</taxon>
        <taxon>Streptosporangiales</taxon>
        <taxon>Streptosporangiaceae</taxon>
        <taxon>Planotetraspora</taxon>
    </lineage>
</organism>
<feature type="transmembrane region" description="Helical" evidence="2">
    <location>
        <begin position="12"/>
        <end position="41"/>
    </location>
</feature>
<keyword evidence="2" id="KW-0472">Membrane</keyword>
<dbReference type="AlphaFoldDB" id="A0A8J3V2R8"/>
<dbReference type="EMBL" id="BOOR01000029">
    <property type="protein sequence ID" value="GII55703.1"/>
    <property type="molecule type" value="Genomic_DNA"/>
</dbReference>
<keyword evidence="4" id="KW-1185">Reference proteome</keyword>
<comment type="caution">
    <text evidence="3">The sequence shown here is derived from an EMBL/GenBank/DDBJ whole genome shotgun (WGS) entry which is preliminary data.</text>
</comment>
<gene>
    <name evidence="3" type="ORF">Pth03_40920</name>
</gene>